<evidence type="ECO:0000313" key="2">
    <source>
        <dbReference type="Proteomes" id="UP001499909"/>
    </source>
</evidence>
<sequence length="161" mass="17446">MSNRISVVLPAAVKQKVADALTLIRQELTPYLHPLTPEQRQGIVKMGDRSLGFMEDIQDYGTTSPAFVPAFVDFAALKEDVQATTDLDNILRPLQQLTTDVESTQMQTGGEAYTDALVVYRNIQSAAKSNVPGAQAAVEKLKVRFASQGQRKAPAKPTTGA</sequence>
<evidence type="ECO:0000313" key="1">
    <source>
        <dbReference type="EMBL" id="GAA3923145.1"/>
    </source>
</evidence>
<accession>A0ABP7MHF4</accession>
<dbReference type="RefSeq" id="WP_345110084.1">
    <property type="nucleotide sequence ID" value="NZ_BAABDH010000014.1"/>
</dbReference>
<name>A0ABP7MHF4_9BACT</name>
<proteinExistence type="predicted"/>
<protein>
    <submittedName>
        <fullName evidence="1">Uncharacterized protein</fullName>
    </submittedName>
</protein>
<organism evidence="1 2">
    <name type="scientific">Hymenobacter algoricola</name>
    <dbReference type="NCBI Taxonomy" id="486267"/>
    <lineage>
        <taxon>Bacteria</taxon>
        <taxon>Pseudomonadati</taxon>
        <taxon>Bacteroidota</taxon>
        <taxon>Cytophagia</taxon>
        <taxon>Cytophagales</taxon>
        <taxon>Hymenobacteraceae</taxon>
        <taxon>Hymenobacter</taxon>
    </lineage>
</organism>
<dbReference type="Proteomes" id="UP001499909">
    <property type="component" value="Unassembled WGS sequence"/>
</dbReference>
<keyword evidence="2" id="KW-1185">Reference proteome</keyword>
<comment type="caution">
    <text evidence="1">The sequence shown here is derived from an EMBL/GenBank/DDBJ whole genome shotgun (WGS) entry which is preliminary data.</text>
</comment>
<dbReference type="EMBL" id="BAABDH010000014">
    <property type="protein sequence ID" value="GAA3923145.1"/>
    <property type="molecule type" value="Genomic_DNA"/>
</dbReference>
<reference evidence="2" key="1">
    <citation type="journal article" date="2019" name="Int. J. Syst. Evol. Microbiol.">
        <title>The Global Catalogue of Microorganisms (GCM) 10K type strain sequencing project: providing services to taxonomists for standard genome sequencing and annotation.</title>
        <authorList>
            <consortium name="The Broad Institute Genomics Platform"/>
            <consortium name="The Broad Institute Genome Sequencing Center for Infectious Disease"/>
            <person name="Wu L."/>
            <person name="Ma J."/>
        </authorList>
    </citation>
    <scope>NUCLEOTIDE SEQUENCE [LARGE SCALE GENOMIC DNA]</scope>
    <source>
        <strain evidence="2">JCM 17214</strain>
    </source>
</reference>
<gene>
    <name evidence="1" type="ORF">GCM10022406_06720</name>
</gene>